<dbReference type="PROSITE" id="PS50013">
    <property type="entry name" value="CHROMO_2"/>
    <property type="match status" value="1"/>
</dbReference>
<dbReference type="InterPro" id="IPR041577">
    <property type="entry name" value="RT_RNaseH_2"/>
</dbReference>
<dbReference type="Pfam" id="PF17921">
    <property type="entry name" value="Integrase_H2C2"/>
    <property type="match status" value="1"/>
</dbReference>
<dbReference type="Pfam" id="PF00385">
    <property type="entry name" value="Chromo"/>
    <property type="match status" value="1"/>
</dbReference>
<dbReference type="GO" id="GO:0003964">
    <property type="term" value="F:RNA-directed DNA polymerase activity"/>
    <property type="evidence" value="ECO:0007669"/>
    <property type="project" value="UniProtKB-KW"/>
</dbReference>
<dbReference type="CDD" id="cd09274">
    <property type="entry name" value="RNase_HI_RT_Ty3"/>
    <property type="match status" value="1"/>
</dbReference>
<evidence type="ECO:0000259" key="17">
    <source>
        <dbReference type="PROSITE" id="PS50013"/>
    </source>
</evidence>
<dbReference type="InterPro" id="IPR021109">
    <property type="entry name" value="Peptidase_aspartic_dom_sf"/>
</dbReference>
<dbReference type="InterPro" id="IPR041588">
    <property type="entry name" value="Integrase_H2C2"/>
</dbReference>
<dbReference type="Gene3D" id="3.10.10.10">
    <property type="entry name" value="HIV Type 1 Reverse Transcriptase, subunit A, domain 1"/>
    <property type="match status" value="1"/>
</dbReference>
<reference evidence="20" key="2">
    <citation type="submission" date="2022-12" db="EMBL/GenBank/DDBJ databases">
        <authorList>
            <person name="Kardos G."/>
            <person name="Sarkozi R."/>
            <person name="Laczko L."/>
            <person name="Marton S."/>
            <person name="Makrai L."/>
            <person name="Banyai K."/>
            <person name="Fodor L."/>
        </authorList>
    </citation>
    <scope>NUCLEOTIDE SEQUENCE</scope>
    <source>
        <strain evidence="20">84/14</strain>
    </source>
</reference>
<protein>
    <submittedName>
        <fullName evidence="20">RNase H-like domain-containing protein</fullName>
    </submittedName>
</protein>
<dbReference type="InterPro" id="IPR001584">
    <property type="entry name" value="Integrase_cat-core"/>
</dbReference>
<dbReference type="InterPro" id="IPR036397">
    <property type="entry name" value="RNaseH_sf"/>
</dbReference>
<dbReference type="InterPro" id="IPR023780">
    <property type="entry name" value="Chromo_domain"/>
</dbReference>
<dbReference type="Pfam" id="PF24626">
    <property type="entry name" value="SH3_Tf2-1"/>
    <property type="match status" value="1"/>
</dbReference>
<dbReference type="Gene3D" id="2.40.50.40">
    <property type="match status" value="1"/>
</dbReference>
<keyword evidence="12" id="KW-0239">DNA-directed DNA polymerase</keyword>
<proteinExistence type="predicted"/>
<feature type="coiled-coil region" evidence="16">
    <location>
        <begin position="27"/>
        <end position="65"/>
    </location>
</feature>
<evidence type="ECO:0000256" key="14">
    <source>
        <dbReference type="ARBA" id="ARBA00023172"/>
    </source>
</evidence>
<dbReference type="SUPFAM" id="SSF53098">
    <property type="entry name" value="Ribonuclease H-like"/>
    <property type="match status" value="1"/>
</dbReference>
<dbReference type="Pfam" id="PF00078">
    <property type="entry name" value="RVT_1"/>
    <property type="match status" value="1"/>
</dbReference>
<sequence length="1460" mass="168410">MDGLKKDVEAKMDGLKKGVEAKMDCLKKGVEAKMIDVEAKMDDLKIDLKTDMDELKINMNKLLQEMVPKGERVLKETHDENKRNVNHDSIDSNVGSKTHHVPKIDMRKFDGKDPATWILQMEQFFDLNNVQNTQKVRMATLYLEPNQFVWYQWLCSRKQFITWAIFTEELIAHYEDTKSNTFFSQLISLKQKGSIMEHIEEFQKLNIRVKDIPEEHRIDVFIGSLKDNIQHDVHLWEPDSLEKAFRLARKMESKIMATRKHTTHNYKDGSAVAPSLPQPIRLTPQQLEEKRAKGLCYSCDSKYTKGHKCAEKKLFYIDCEEEEEKEQERSKEEDILQEQSLDKEEMNPTISCNALAGITTPQTIKIEGQIKKKKVIVLIDSGSTHNFIHCRVAKELNCFLYPAPECQVMIANGGTINCSGKCHNIKLSMGEYVLTSPMLSIPMGGADVVLGVQWLQSLGTIAFNFQELFIKFSTEGKEVELRGIAGKPGKIISSNGMTKLLKKEQRGVIAQLCSLDVSTLESSISPDLQKVLDNHSKVFETPKGLPPMRDHDHAIHLIPGSVPPNIRPYRYPYVQKSEIERMVAEMLEAGIIQPSQSSFSAPVILVHKKDGSWRMCPDYRELNKLTIKDNFPIPVIDELLDELHGSIYFTKLDLRSGYHQIRMKIEDIPKTTFRTHEGHYEFLVMPFGLTNAPSTFQGLMNSIFKPFLRKFVLVFFDDILIYSKSWKDHVEHVDRVLQLLEEKQLYAKRSKCFFGVQEVEYLGHIVSHEGVKVDPSKIKAIKEWKIPTSIKHLRGFLGLTGYYRKFVKNYGRIAAPLTTLLKKDAFSWTPEATKAFEHLKEAMCQAPVLATPDFTKTFIVECDASGNGIGVVLMQDERPIAFESRPIKGKFLSKAIYEKEMLAILHALKKWRPYLMGRHFKVKTDHDSLKYFLEQRLSSEEQQKWVTKMLGYDFEIIYKKGKQNVVADALSRKDEDVEALLCAISIIQPDWINEAREEWKNDEEVWALIRKLQQDSSTSDTFSWKNDSLWYKDRLYLCKNSQLKQKILMELHTSPLGGHSGFLKTYHRVKKEFFWDGLKSDIQKFVAECLVCQQNKVETIKTPGLLQPLSIPSQRWEEVSMDFITGLPKSEGKSVIMVVVDRLTKYAHFCALSHPFKASTVSTAFMETIQKLHGNPKIIVSDRDPIFTGNFWTELFSCLGTQLAHSSSYHPQSDGQTEIVNKCLEGYLRCFVSDKQTQWVKWLPLAEWWYNTSFHTATKMTPFMALYGYQPPSITSYLRENSKVQAVEHHIEHQQQVLQLLKDNLVLAQNRMKQQADQHRSERSFDVGDWVFLRLQPYKQMSLKQAKKDNKLSPKYYGPYKVLQKIGTMAYKLELPAASRLHPVFHVSCLKKVIGDKLPVQTILPELDEEGKIILEPEAVTETRTRQLRNRSISEYLIKWKNLSAEDSTWEDENFMQKYP</sequence>
<keyword evidence="8" id="KW-0378">Hydrolase</keyword>
<keyword evidence="5" id="KW-0479">Metal-binding</keyword>
<dbReference type="FunFam" id="3.10.10.10:FF:000007">
    <property type="entry name" value="Retrovirus-related Pol polyprotein from transposon 17.6-like Protein"/>
    <property type="match status" value="1"/>
</dbReference>
<keyword evidence="15" id="KW-0511">Multifunctional enzyme</keyword>
<dbReference type="InterPro" id="IPR016197">
    <property type="entry name" value="Chromo-like_dom_sf"/>
</dbReference>
<dbReference type="GO" id="GO:0004519">
    <property type="term" value="F:endonuclease activity"/>
    <property type="evidence" value="ECO:0007669"/>
    <property type="project" value="UniProtKB-KW"/>
</dbReference>
<comment type="caution">
    <text evidence="20">The sequence shown here is derived from an EMBL/GenBank/DDBJ whole genome shotgun (WGS) entry which is preliminary data.</text>
</comment>
<evidence type="ECO:0000256" key="7">
    <source>
        <dbReference type="ARBA" id="ARBA00022759"/>
    </source>
</evidence>
<dbReference type="SUPFAM" id="SSF54160">
    <property type="entry name" value="Chromo domain-like"/>
    <property type="match status" value="1"/>
</dbReference>
<dbReference type="PROSITE" id="PS50878">
    <property type="entry name" value="RT_POL"/>
    <property type="match status" value="1"/>
</dbReference>
<keyword evidence="7" id="KW-0255">Endonuclease</keyword>
<evidence type="ECO:0000256" key="10">
    <source>
        <dbReference type="ARBA" id="ARBA00022908"/>
    </source>
</evidence>
<dbReference type="Gene3D" id="1.10.340.70">
    <property type="match status" value="1"/>
</dbReference>
<keyword evidence="6" id="KW-0064">Aspartyl protease</keyword>
<dbReference type="GO" id="GO:0006508">
    <property type="term" value="P:proteolysis"/>
    <property type="evidence" value="ECO:0007669"/>
    <property type="project" value="UniProtKB-KW"/>
</dbReference>
<keyword evidence="14" id="KW-0233">DNA recombination</keyword>
<evidence type="ECO:0000259" key="19">
    <source>
        <dbReference type="PROSITE" id="PS50994"/>
    </source>
</evidence>
<keyword evidence="16" id="KW-0175">Coiled coil</keyword>
<dbReference type="Proteomes" id="UP001077788">
    <property type="component" value="Unassembled WGS sequence"/>
</dbReference>
<gene>
    <name evidence="20" type="ORF">OYG11_12700</name>
</gene>
<keyword evidence="10" id="KW-0229">DNA integration</keyword>
<dbReference type="Gene3D" id="3.30.420.10">
    <property type="entry name" value="Ribonuclease H-like superfamily/Ribonuclease H"/>
    <property type="match status" value="1"/>
</dbReference>
<evidence type="ECO:0000256" key="15">
    <source>
        <dbReference type="ARBA" id="ARBA00023268"/>
    </source>
</evidence>
<dbReference type="InterPro" id="IPR043128">
    <property type="entry name" value="Rev_trsase/Diguanyl_cyclase"/>
</dbReference>
<evidence type="ECO:0000256" key="11">
    <source>
        <dbReference type="ARBA" id="ARBA00022918"/>
    </source>
</evidence>
<evidence type="ECO:0000313" key="21">
    <source>
        <dbReference type="Proteomes" id="UP001077788"/>
    </source>
</evidence>
<dbReference type="SUPFAM" id="SSF50630">
    <property type="entry name" value="Acid proteases"/>
    <property type="match status" value="1"/>
</dbReference>
<dbReference type="GO" id="GO:0004190">
    <property type="term" value="F:aspartic-type endopeptidase activity"/>
    <property type="evidence" value="ECO:0007669"/>
    <property type="project" value="UniProtKB-KW"/>
</dbReference>
<dbReference type="FunFam" id="1.10.340.70:FF:000001">
    <property type="entry name" value="Retrovirus-related Pol polyprotein from transposon gypsy-like Protein"/>
    <property type="match status" value="1"/>
</dbReference>
<dbReference type="GO" id="GO:0003887">
    <property type="term" value="F:DNA-directed DNA polymerase activity"/>
    <property type="evidence" value="ECO:0007669"/>
    <property type="project" value="UniProtKB-KW"/>
</dbReference>
<dbReference type="GO" id="GO:0003677">
    <property type="term" value="F:DNA binding"/>
    <property type="evidence" value="ECO:0007669"/>
    <property type="project" value="UniProtKB-KW"/>
</dbReference>
<dbReference type="InterPro" id="IPR056924">
    <property type="entry name" value="SH3_Tf2-1"/>
</dbReference>
<reference evidence="20" key="1">
    <citation type="journal article" date="2021" name="Vet Sci">
        <title>O-Serogroups and Pathovirotypes of Escherichia coli Isolated from Post-Weaning Piglets Showing Diarrhoea and/or Oedema in South Korea.</title>
        <authorList>
            <person name="Byun J.W."/>
            <person name="Moon B.Y."/>
            <person name="Do K.H."/>
            <person name="Lee K."/>
            <person name="Lee H.Y."/>
            <person name="Kim W.I."/>
            <person name="So B."/>
            <person name="Lee W.K."/>
        </authorList>
    </citation>
    <scope>NUCLEOTIDE SEQUENCE</scope>
    <source>
        <strain evidence="20">84/14</strain>
    </source>
</reference>
<feature type="domain" description="Chromo" evidence="17">
    <location>
        <begin position="1415"/>
        <end position="1460"/>
    </location>
</feature>
<evidence type="ECO:0000256" key="4">
    <source>
        <dbReference type="ARBA" id="ARBA00022722"/>
    </source>
</evidence>
<keyword evidence="1" id="KW-0645">Protease</keyword>
<evidence type="ECO:0000259" key="18">
    <source>
        <dbReference type="PROSITE" id="PS50878"/>
    </source>
</evidence>
<evidence type="ECO:0000313" key="20">
    <source>
        <dbReference type="EMBL" id="MCY6525051.1"/>
    </source>
</evidence>
<keyword evidence="9" id="KW-0460">Magnesium</keyword>
<dbReference type="InterPro" id="IPR043502">
    <property type="entry name" value="DNA/RNA_pol_sf"/>
</dbReference>
<dbReference type="SUPFAM" id="SSF56672">
    <property type="entry name" value="DNA/RNA polymerases"/>
    <property type="match status" value="1"/>
</dbReference>
<dbReference type="InterPro" id="IPR000953">
    <property type="entry name" value="Chromo/chromo_shadow_dom"/>
</dbReference>
<evidence type="ECO:0000256" key="9">
    <source>
        <dbReference type="ARBA" id="ARBA00022842"/>
    </source>
</evidence>
<evidence type="ECO:0000256" key="3">
    <source>
        <dbReference type="ARBA" id="ARBA00022695"/>
    </source>
</evidence>
<keyword evidence="2" id="KW-0808">Transferase</keyword>
<evidence type="ECO:0000256" key="16">
    <source>
        <dbReference type="SAM" id="Coils"/>
    </source>
</evidence>
<evidence type="ECO:0000256" key="12">
    <source>
        <dbReference type="ARBA" id="ARBA00022932"/>
    </source>
</evidence>
<keyword evidence="11" id="KW-0695">RNA-directed DNA polymerase</keyword>
<dbReference type="Gene3D" id="3.30.70.270">
    <property type="match status" value="2"/>
</dbReference>
<dbReference type="Gene3D" id="2.40.70.10">
    <property type="entry name" value="Acid Proteases"/>
    <property type="match status" value="1"/>
</dbReference>
<dbReference type="CDD" id="cd01647">
    <property type="entry name" value="RT_LTR"/>
    <property type="match status" value="1"/>
</dbReference>
<evidence type="ECO:0000256" key="8">
    <source>
        <dbReference type="ARBA" id="ARBA00022801"/>
    </source>
</evidence>
<dbReference type="CDD" id="cd00303">
    <property type="entry name" value="retropepsin_like"/>
    <property type="match status" value="1"/>
</dbReference>
<feature type="domain" description="Integrase catalytic" evidence="19">
    <location>
        <begin position="1108"/>
        <end position="1270"/>
    </location>
</feature>
<evidence type="ECO:0000256" key="1">
    <source>
        <dbReference type="ARBA" id="ARBA00022670"/>
    </source>
</evidence>
<accession>A0A9Q4DK88</accession>
<feature type="domain" description="Reverse transcriptase" evidence="18">
    <location>
        <begin position="587"/>
        <end position="766"/>
    </location>
</feature>
<dbReference type="PROSITE" id="PS50994">
    <property type="entry name" value="INTEGRASE"/>
    <property type="match status" value="1"/>
</dbReference>
<evidence type="ECO:0000256" key="6">
    <source>
        <dbReference type="ARBA" id="ARBA00022750"/>
    </source>
</evidence>
<evidence type="ECO:0000256" key="13">
    <source>
        <dbReference type="ARBA" id="ARBA00023125"/>
    </source>
</evidence>
<dbReference type="FunFam" id="3.30.70.270:FF:000020">
    <property type="entry name" value="Transposon Tf2-6 polyprotein-like Protein"/>
    <property type="match status" value="1"/>
</dbReference>
<keyword evidence="3" id="KW-0548">Nucleotidyltransferase</keyword>
<dbReference type="InterPro" id="IPR050951">
    <property type="entry name" value="Retrovirus_Pol_polyprotein"/>
</dbReference>
<dbReference type="EMBL" id="JAPQFC010001214">
    <property type="protein sequence ID" value="MCY6525051.1"/>
    <property type="molecule type" value="Genomic_DNA"/>
</dbReference>
<dbReference type="InterPro" id="IPR000477">
    <property type="entry name" value="RT_dom"/>
</dbReference>
<dbReference type="PANTHER" id="PTHR37984:SF5">
    <property type="entry name" value="PROTEIN NYNRIN-LIKE"/>
    <property type="match status" value="1"/>
</dbReference>
<evidence type="ECO:0000256" key="2">
    <source>
        <dbReference type="ARBA" id="ARBA00022679"/>
    </source>
</evidence>
<dbReference type="Pfam" id="PF17919">
    <property type="entry name" value="RT_RNaseH_2"/>
    <property type="match status" value="1"/>
</dbReference>
<dbReference type="GO" id="GO:0046872">
    <property type="term" value="F:metal ion binding"/>
    <property type="evidence" value="ECO:0007669"/>
    <property type="project" value="UniProtKB-KW"/>
</dbReference>
<organism evidence="20 21">
    <name type="scientific">Actinobacillus pleuropneumoniae</name>
    <name type="common">Haemophilus pleuropneumoniae</name>
    <dbReference type="NCBI Taxonomy" id="715"/>
    <lineage>
        <taxon>Bacteria</taxon>
        <taxon>Pseudomonadati</taxon>
        <taxon>Pseudomonadota</taxon>
        <taxon>Gammaproteobacteria</taxon>
        <taxon>Pasteurellales</taxon>
        <taxon>Pasteurellaceae</taxon>
        <taxon>Actinobacillus</taxon>
    </lineage>
</organism>
<name>A0A9Q4DK88_ACTPL</name>
<dbReference type="Pfam" id="PF08284">
    <property type="entry name" value="RVP_2"/>
    <property type="match status" value="1"/>
</dbReference>
<keyword evidence="13" id="KW-0238">DNA-binding</keyword>
<dbReference type="InterPro" id="IPR012337">
    <property type="entry name" value="RNaseH-like_sf"/>
</dbReference>
<dbReference type="GO" id="GO:0006310">
    <property type="term" value="P:DNA recombination"/>
    <property type="evidence" value="ECO:0007669"/>
    <property type="project" value="UniProtKB-KW"/>
</dbReference>
<dbReference type="PANTHER" id="PTHR37984">
    <property type="entry name" value="PROTEIN CBG26694"/>
    <property type="match status" value="1"/>
</dbReference>
<dbReference type="GO" id="GO:0015074">
    <property type="term" value="P:DNA integration"/>
    <property type="evidence" value="ECO:0007669"/>
    <property type="project" value="UniProtKB-KW"/>
</dbReference>
<feature type="coiled-coil region" evidence="16">
    <location>
        <begin position="1291"/>
        <end position="1318"/>
    </location>
</feature>
<evidence type="ECO:0000256" key="5">
    <source>
        <dbReference type="ARBA" id="ARBA00022723"/>
    </source>
</evidence>
<keyword evidence="4" id="KW-0540">Nuclease</keyword>